<reference evidence="9" key="1">
    <citation type="journal article" date="2020" name="Fungal Divers.">
        <title>Resolving the Mortierellaceae phylogeny through synthesis of multi-gene phylogenetics and phylogenomics.</title>
        <authorList>
            <person name="Vandepol N."/>
            <person name="Liber J."/>
            <person name="Desiro A."/>
            <person name="Na H."/>
            <person name="Kennedy M."/>
            <person name="Barry K."/>
            <person name="Grigoriev I.V."/>
            <person name="Miller A.N."/>
            <person name="O'Donnell K."/>
            <person name="Stajich J.E."/>
            <person name="Bonito G."/>
        </authorList>
    </citation>
    <scope>NUCLEOTIDE SEQUENCE</scope>
    <source>
        <strain evidence="9">KOD1015</strain>
    </source>
</reference>
<evidence type="ECO:0000259" key="7">
    <source>
        <dbReference type="PROSITE" id="PS50109"/>
    </source>
</evidence>
<sequence>FTDAGYVNVGVSLKDEDDDTVTVQFVVQDTGRGIADEQKDKLFMEYYQVEGGKCKSHEAGTGLGLFLVKNLVELMDGTVFVSSEAGVGSTFGFVIKMEKQYLAFRTPGYDHVVTVSSAFQAGLAPPLDPASPMLPVTPGLARSTTPMPVANDGMRYGTTTTTTIGGERLTDSDQPKDYFNLQPSEETRANANNITLRTRDNAFLSNRQYYVHSQCDYFENFLWQTAAGTWKAVDARRLSYDECVRGYKPEPIPEKPLAYFGDLSDQEHVQQFLTKLARHLIKHATARVSKVRQASLILFYPFGHPPSLAQEPFVELATYYQISLCRKPVSERALGSIVKRQIVTIQKADVISPPSPIYSFPGAGHFLNAQVSIPQRPTLEKESKIVEEEVVMSKTESPMSIGSAFTSDQSMGTSMDDFKLTLPQEGLRIGSRKKSQNMKLGRNNSAPSKERTSPILSPPQQHQQQSTGTSSPTTTASHVRFAKRNGSSGSVTTTTTTTTSNQRVLSMDPNMSCTSPAAQEPRRGKGLLKHYVSISSQKSIQDLNATGKRVLIVDDNSCNRLLLLQQLAKLGVSKVDQAESGQEAIERFVPGVHCLILMDLNMPTMNGLQATHLIREKEKQSLNTDGSVCTPLGNGVKDHRGFSKSEHMNGSVAYMENGHRDEKTRRTTTTTMPGAFRDRLSRHETKAASDYGATIIAVTADGAADTGEDREKVIKEGFDDVMVKPISLPSLSLLLERQAGQ</sequence>
<evidence type="ECO:0000256" key="4">
    <source>
        <dbReference type="ARBA" id="ARBA00022777"/>
    </source>
</evidence>
<dbReference type="EMBL" id="JAABOA010003916">
    <property type="protein sequence ID" value="KAF9578189.1"/>
    <property type="molecule type" value="Genomic_DNA"/>
</dbReference>
<dbReference type="Gene3D" id="3.40.50.2300">
    <property type="match status" value="1"/>
</dbReference>
<feature type="non-terminal residue" evidence="9">
    <location>
        <position position="1"/>
    </location>
</feature>
<evidence type="ECO:0000256" key="6">
    <source>
        <dbReference type="SAM" id="MobiDB-lite"/>
    </source>
</evidence>
<dbReference type="OrthoDB" id="60033at2759"/>
<dbReference type="PROSITE" id="PS50109">
    <property type="entry name" value="HIS_KIN"/>
    <property type="match status" value="1"/>
</dbReference>
<evidence type="ECO:0000313" key="9">
    <source>
        <dbReference type="EMBL" id="KAF9578189.1"/>
    </source>
</evidence>
<evidence type="ECO:0000256" key="5">
    <source>
        <dbReference type="PROSITE-ProRule" id="PRU00169"/>
    </source>
</evidence>
<dbReference type="SMART" id="SM00387">
    <property type="entry name" value="HATPase_c"/>
    <property type="match status" value="1"/>
</dbReference>
<evidence type="ECO:0000256" key="1">
    <source>
        <dbReference type="ARBA" id="ARBA00000085"/>
    </source>
</evidence>
<name>A0A9P6FMY3_9FUNG</name>
<dbReference type="SUPFAM" id="SSF55874">
    <property type="entry name" value="ATPase domain of HSP90 chaperone/DNA topoisomerase II/histidine kinase"/>
    <property type="match status" value="1"/>
</dbReference>
<dbReference type="InterPro" id="IPR011006">
    <property type="entry name" value="CheY-like_superfamily"/>
</dbReference>
<feature type="non-terminal residue" evidence="9">
    <location>
        <position position="741"/>
    </location>
</feature>
<dbReference type="SMART" id="SM00448">
    <property type="entry name" value="REC"/>
    <property type="match status" value="1"/>
</dbReference>
<protein>
    <recommendedName>
        <fullName evidence="2">histidine kinase</fullName>
        <ecNumber evidence="2">2.7.13.3</ecNumber>
    </recommendedName>
</protein>
<proteinExistence type="predicted"/>
<dbReference type="GO" id="GO:0005886">
    <property type="term" value="C:plasma membrane"/>
    <property type="evidence" value="ECO:0007669"/>
    <property type="project" value="TreeGrafter"/>
</dbReference>
<dbReference type="GO" id="GO:0009927">
    <property type="term" value="F:histidine phosphotransfer kinase activity"/>
    <property type="evidence" value="ECO:0007669"/>
    <property type="project" value="TreeGrafter"/>
</dbReference>
<organism evidence="9 10">
    <name type="scientific">Lunasporangiospora selenospora</name>
    <dbReference type="NCBI Taxonomy" id="979761"/>
    <lineage>
        <taxon>Eukaryota</taxon>
        <taxon>Fungi</taxon>
        <taxon>Fungi incertae sedis</taxon>
        <taxon>Mucoromycota</taxon>
        <taxon>Mortierellomycotina</taxon>
        <taxon>Mortierellomycetes</taxon>
        <taxon>Mortierellales</taxon>
        <taxon>Mortierellaceae</taxon>
        <taxon>Lunasporangiospora</taxon>
    </lineage>
</organism>
<comment type="catalytic activity">
    <reaction evidence="1">
        <text>ATP + protein L-histidine = ADP + protein N-phospho-L-histidine.</text>
        <dbReference type="EC" id="2.7.13.3"/>
    </reaction>
</comment>
<evidence type="ECO:0000256" key="2">
    <source>
        <dbReference type="ARBA" id="ARBA00012438"/>
    </source>
</evidence>
<dbReference type="InterPro" id="IPR036890">
    <property type="entry name" value="HATPase_C_sf"/>
</dbReference>
<evidence type="ECO:0000256" key="3">
    <source>
        <dbReference type="ARBA" id="ARBA00022679"/>
    </source>
</evidence>
<dbReference type="PANTHER" id="PTHR43047">
    <property type="entry name" value="TWO-COMPONENT HISTIDINE PROTEIN KINASE"/>
    <property type="match status" value="1"/>
</dbReference>
<dbReference type="InterPro" id="IPR004358">
    <property type="entry name" value="Sig_transdc_His_kin-like_C"/>
</dbReference>
<evidence type="ECO:0000259" key="8">
    <source>
        <dbReference type="PROSITE" id="PS50110"/>
    </source>
</evidence>
<dbReference type="GO" id="GO:0000155">
    <property type="term" value="F:phosphorelay sensor kinase activity"/>
    <property type="evidence" value="ECO:0007669"/>
    <property type="project" value="TreeGrafter"/>
</dbReference>
<feature type="region of interest" description="Disordered" evidence="6">
    <location>
        <begin position="426"/>
        <end position="522"/>
    </location>
</feature>
<keyword evidence="3" id="KW-0808">Transferase</keyword>
<dbReference type="Pfam" id="PF00072">
    <property type="entry name" value="Response_reg"/>
    <property type="match status" value="1"/>
</dbReference>
<dbReference type="Gene3D" id="3.30.565.10">
    <property type="entry name" value="Histidine kinase-like ATPase, C-terminal domain"/>
    <property type="match status" value="1"/>
</dbReference>
<dbReference type="Pfam" id="PF02518">
    <property type="entry name" value="HATPase_c"/>
    <property type="match status" value="1"/>
</dbReference>
<feature type="compositionally biased region" description="Low complexity" evidence="6">
    <location>
        <begin position="458"/>
        <end position="477"/>
    </location>
</feature>
<feature type="domain" description="Response regulatory" evidence="8">
    <location>
        <begin position="549"/>
        <end position="739"/>
    </location>
</feature>
<dbReference type="InterPro" id="IPR003594">
    <property type="entry name" value="HATPase_dom"/>
</dbReference>
<comment type="caution">
    <text evidence="9">The sequence shown here is derived from an EMBL/GenBank/DDBJ whole genome shotgun (WGS) entry which is preliminary data.</text>
</comment>
<dbReference type="InterPro" id="IPR005467">
    <property type="entry name" value="His_kinase_dom"/>
</dbReference>
<dbReference type="PROSITE" id="PS50110">
    <property type="entry name" value="RESPONSE_REGULATORY"/>
    <property type="match status" value="1"/>
</dbReference>
<dbReference type="PRINTS" id="PR00344">
    <property type="entry name" value="BCTRLSENSOR"/>
</dbReference>
<feature type="domain" description="Histidine kinase" evidence="7">
    <location>
        <begin position="1"/>
        <end position="99"/>
    </location>
</feature>
<dbReference type="AlphaFoldDB" id="A0A9P6FMY3"/>
<dbReference type="CDD" id="cd17546">
    <property type="entry name" value="REC_hyHK_CKI1_RcsC-like"/>
    <property type="match status" value="1"/>
</dbReference>
<gene>
    <name evidence="9" type="ORF">BGW38_006147</name>
</gene>
<dbReference type="SUPFAM" id="SSF52172">
    <property type="entry name" value="CheY-like"/>
    <property type="match status" value="1"/>
</dbReference>
<accession>A0A9P6FMY3</accession>
<evidence type="ECO:0000313" key="10">
    <source>
        <dbReference type="Proteomes" id="UP000780801"/>
    </source>
</evidence>
<feature type="compositionally biased region" description="Polar residues" evidence="6">
    <location>
        <begin position="397"/>
        <end position="413"/>
    </location>
</feature>
<keyword evidence="4" id="KW-0418">Kinase</keyword>
<feature type="modified residue" description="4-aspartylphosphate" evidence="5">
    <location>
        <position position="599"/>
    </location>
</feature>
<feature type="compositionally biased region" description="Polar residues" evidence="6">
    <location>
        <begin position="500"/>
        <end position="517"/>
    </location>
</feature>
<keyword evidence="10" id="KW-1185">Reference proteome</keyword>
<keyword evidence="5" id="KW-0597">Phosphoprotein</keyword>
<dbReference type="Proteomes" id="UP000780801">
    <property type="component" value="Unassembled WGS sequence"/>
</dbReference>
<dbReference type="EC" id="2.7.13.3" evidence="2"/>
<dbReference type="InterPro" id="IPR001789">
    <property type="entry name" value="Sig_transdc_resp-reg_receiver"/>
</dbReference>
<dbReference type="PANTHER" id="PTHR43047:SF72">
    <property type="entry name" value="OSMOSENSING HISTIDINE PROTEIN KINASE SLN1"/>
    <property type="match status" value="1"/>
</dbReference>
<feature type="region of interest" description="Disordered" evidence="6">
    <location>
        <begin position="397"/>
        <end position="416"/>
    </location>
</feature>